<evidence type="ECO:0008006" key="9">
    <source>
        <dbReference type="Google" id="ProtNLM"/>
    </source>
</evidence>
<feature type="region of interest" description="Disordered" evidence="6">
    <location>
        <begin position="463"/>
        <end position="537"/>
    </location>
</feature>
<feature type="compositionally biased region" description="Low complexity" evidence="6">
    <location>
        <begin position="469"/>
        <end position="490"/>
    </location>
</feature>
<keyword evidence="4" id="KW-0539">Nucleus</keyword>
<feature type="compositionally biased region" description="Low complexity" evidence="6">
    <location>
        <begin position="76"/>
        <end position="90"/>
    </location>
</feature>
<feature type="compositionally biased region" description="Basic and acidic residues" evidence="6">
    <location>
        <begin position="528"/>
        <end position="537"/>
    </location>
</feature>
<feature type="region of interest" description="Disordered" evidence="6">
    <location>
        <begin position="958"/>
        <end position="979"/>
    </location>
</feature>
<dbReference type="PANTHER" id="PTHR24200:SF7">
    <property type="entry name" value="MICROTUBULE-ASSOCIATED TUMOR SUPPRESSOR 1"/>
    <property type="match status" value="1"/>
</dbReference>
<dbReference type="GO" id="GO:0010758">
    <property type="term" value="P:regulation of macrophage chemotaxis"/>
    <property type="evidence" value="ECO:0007669"/>
    <property type="project" value="TreeGrafter"/>
</dbReference>
<sequence>MPYFKPSSDPYYSKIEQVRTCTVNRIDDDCGNLAFDQVEESSPIGKHKDTENTLNLFSLSGDTSSEMLMRKNSRVSSSSEKPLSTSLLESSALPNTSTEVFSASLKWTNNVQDCCQSDEQCNKDLNYFEVPPHIPKDPKEQVLIDKGPEVSSQIFDIHRDAVTCSTPKEGNKKVLENFGHLDTDLNMKDDINKNSVDFLPVTAQEANHVLNTKDNYQEAKDMVGNLVEDLKLSSRTQSCSLESKDLLNILAGLTGEDTFLVASPCSHTDAKAYTSTPLPESKNMTFAVPSLEDLGQIEKFSKIDHAKEPMKGNVDTKAGPGNVATKQVSKKLPIVTIAKAKKTEVVSFPKPNFKNVKAKVLSRPALLGKDCPTAVSKVSPRSPQSASNASSPVASPRAISSTVKIVKRKSAVDQDLKAEAAIAKLHKQPINKQLFPSQLAHAPTHTKYASGKVPRTAVLKQTQDEIERASSSNSTRSSSSAAALTCTASSKVTENKGDKAKTVSKPVAVNGVHMGPDTVNQNGIADGDYEKSEPHKEGFTSTDIFASVEPFSAKLSTPSKNLHNQLLSLKNPTTQSVSTSKARLYSTEQRRASVGRSTATVRVTSPPRGSQQPCTGGGLISPKGKASTIKASTLTGTRPQPRTRIPCKGSTLQRTPSVSSLCSVQSDHSTVSTRSTTAASSIKTDEVPAKCMRQNVVGAAQPAKVTLARVRAQSLKTAQTVDKGKQKTSPRGSSTQPQAAPVDAQALELAQSKAVCEEQKGIIQQLKSLLAGSNQKFEALTVVIQHVINEREEALKKRKELSQELQNLRGDLVSASSTCDKLEKEKNDLLIAYEGILQKVKDEHIAELSDLEEKLKQFYTGECEKLQTIFIEEAEKYKNELQDKVDSLNSTHETYRIAAETSHVEEIEHLKTEFEKSLTELKDTQERENKALEDSFKEKQAELEKKIEELKQENDSLKEKLRVEEEQRKQSKEKAAQKNPQVMYLEQELESLKAVLEIKNEKLHQQDKKLMQIEKLVETNTTLVERLNKCQQENEDLKARMANHIAISRQLSTEQEVLQRSLEKESKANKRLSMENEELLWKLHNGDLCSPKKLSPSSPGIPFHPSRNSGSFASPTVSPR</sequence>
<comment type="similarity">
    <text evidence="2">Belongs to the MTUS1 family.</text>
</comment>
<dbReference type="InterPro" id="IPR051293">
    <property type="entry name" value="MTUS1/CCDC69"/>
</dbReference>
<keyword evidence="8" id="KW-1185">Reference proteome</keyword>
<evidence type="ECO:0000256" key="1">
    <source>
        <dbReference type="ARBA" id="ARBA00004123"/>
    </source>
</evidence>
<feature type="region of interest" description="Disordered" evidence="6">
    <location>
        <begin position="573"/>
        <end position="624"/>
    </location>
</feature>
<feature type="region of interest" description="Disordered" evidence="6">
    <location>
        <begin position="716"/>
        <end position="741"/>
    </location>
</feature>
<comment type="caution">
    <text evidence="7">The sequence shown here is derived from an EMBL/GenBank/DDBJ whole genome shotgun (WGS) entry which is preliminary data.</text>
</comment>
<dbReference type="GO" id="GO:0005737">
    <property type="term" value="C:cytoplasm"/>
    <property type="evidence" value="ECO:0007669"/>
    <property type="project" value="TreeGrafter"/>
</dbReference>
<evidence type="ECO:0000256" key="3">
    <source>
        <dbReference type="ARBA" id="ARBA00023054"/>
    </source>
</evidence>
<organism evidence="7 8">
    <name type="scientific">Pyxicephalus adspersus</name>
    <name type="common">African bullfrog</name>
    <dbReference type="NCBI Taxonomy" id="30357"/>
    <lineage>
        <taxon>Eukaryota</taxon>
        <taxon>Metazoa</taxon>
        <taxon>Chordata</taxon>
        <taxon>Craniata</taxon>
        <taxon>Vertebrata</taxon>
        <taxon>Euteleostomi</taxon>
        <taxon>Amphibia</taxon>
        <taxon>Batrachia</taxon>
        <taxon>Anura</taxon>
        <taxon>Neobatrachia</taxon>
        <taxon>Ranoidea</taxon>
        <taxon>Pyxicephalidae</taxon>
        <taxon>Pyxicephalinae</taxon>
        <taxon>Pyxicephalus</taxon>
    </lineage>
</organism>
<dbReference type="Proteomes" id="UP001181693">
    <property type="component" value="Unassembled WGS sequence"/>
</dbReference>
<feature type="region of interest" description="Disordered" evidence="6">
    <location>
        <begin position="658"/>
        <end position="684"/>
    </location>
</feature>
<feature type="region of interest" description="Disordered" evidence="6">
    <location>
        <begin position="68"/>
        <end position="90"/>
    </location>
</feature>
<evidence type="ECO:0000313" key="7">
    <source>
        <dbReference type="EMBL" id="DBA29152.1"/>
    </source>
</evidence>
<feature type="compositionally biased region" description="Polar residues" evidence="6">
    <location>
        <begin position="595"/>
        <end position="614"/>
    </location>
</feature>
<evidence type="ECO:0000256" key="5">
    <source>
        <dbReference type="SAM" id="Coils"/>
    </source>
</evidence>
<dbReference type="PANTHER" id="PTHR24200">
    <property type="entry name" value="TOUCAN, ISOFORM A"/>
    <property type="match status" value="1"/>
</dbReference>
<proteinExistence type="inferred from homology"/>
<dbReference type="GO" id="GO:0005634">
    <property type="term" value="C:nucleus"/>
    <property type="evidence" value="ECO:0007669"/>
    <property type="project" value="UniProtKB-SubCell"/>
</dbReference>
<keyword evidence="3 5" id="KW-0175">Coiled coil</keyword>
<name>A0AAV3B1Y6_PYXAD</name>
<dbReference type="GO" id="GO:0008017">
    <property type="term" value="F:microtubule binding"/>
    <property type="evidence" value="ECO:0007669"/>
    <property type="project" value="TreeGrafter"/>
</dbReference>
<feature type="compositionally biased region" description="Basic and acidic residues" evidence="6">
    <location>
        <begin position="958"/>
        <end position="976"/>
    </location>
</feature>
<gene>
    <name evidence="7" type="ORF">GDO54_009408</name>
</gene>
<feature type="region of interest" description="Disordered" evidence="6">
    <location>
        <begin position="1091"/>
        <end position="1120"/>
    </location>
</feature>
<evidence type="ECO:0000313" key="8">
    <source>
        <dbReference type="Proteomes" id="UP001181693"/>
    </source>
</evidence>
<feature type="compositionally biased region" description="Low complexity" evidence="6">
    <location>
        <begin position="669"/>
        <end position="682"/>
    </location>
</feature>
<feature type="coiled-coil region" evidence="5">
    <location>
        <begin position="784"/>
        <end position="839"/>
    </location>
</feature>
<feature type="compositionally biased region" description="Polar residues" evidence="6">
    <location>
        <begin position="658"/>
        <end position="668"/>
    </location>
</feature>
<evidence type="ECO:0000256" key="4">
    <source>
        <dbReference type="ARBA" id="ARBA00023242"/>
    </source>
</evidence>
<evidence type="ECO:0000256" key="6">
    <source>
        <dbReference type="SAM" id="MobiDB-lite"/>
    </source>
</evidence>
<reference evidence="7" key="1">
    <citation type="thesis" date="2020" institute="ProQuest LLC" country="789 East Eisenhower Parkway, Ann Arbor, MI, USA">
        <title>Comparative Genomics and Chromosome Evolution.</title>
        <authorList>
            <person name="Mudd A.B."/>
        </authorList>
    </citation>
    <scope>NUCLEOTIDE SEQUENCE</scope>
    <source>
        <strain evidence="7">1538</strain>
        <tissue evidence="7">Blood</tissue>
    </source>
</reference>
<dbReference type="AlphaFoldDB" id="A0AAV3B1Y6"/>
<accession>A0AAV3B1Y6</accession>
<feature type="compositionally biased region" description="Polar residues" evidence="6">
    <location>
        <begin position="1106"/>
        <end position="1120"/>
    </location>
</feature>
<feature type="compositionally biased region" description="Low complexity" evidence="6">
    <location>
        <begin position="379"/>
        <end position="398"/>
    </location>
</feature>
<evidence type="ECO:0000256" key="2">
    <source>
        <dbReference type="ARBA" id="ARBA00007585"/>
    </source>
</evidence>
<comment type="subcellular location">
    <subcellularLocation>
        <location evidence="1">Nucleus</location>
    </subcellularLocation>
</comment>
<feature type="region of interest" description="Disordered" evidence="6">
    <location>
        <begin position="372"/>
        <end position="400"/>
    </location>
</feature>
<dbReference type="EMBL" id="DYDO01000003">
    <property type="protein sequence ID" value="DBA29152.1"/>
    <property type="molecule type" value="Genomic_DNA"/>
</dbReference>
<feature type="compositionally biased region" description="Polar residues" evidence="6">
    <location>
        <begin position="727"/>
        <end position="738"/>
    </location>
</feature>
<protein>
    <recommendedName>
        <fullName evidence="9">Microtubule-associated tumor suppressor 1</fullName>
    </recommendedName>
</protein>